<evidence type="ECO:0000313" key="11">
    <source>
        <dbReference type="Proteomes" id="UP001447188"/>
    </source>
</evidence>
<dbReference type="CDD" id="cd02440">
    <property type="entry name" value="AdoMet_MTases"/>
    <property type="match status" value="1"/>
</dbReference>
<feature type="active site" evidence="7">
    <location>
        <position position="812"/>
    </location>
</feature>
<keyword evidence="4 6" id="KW-0949">S-adenosyl-L-methionine</keyword>
<dbReference type="InterPro" id="IPR000637">
    <property type="entry name" value="HMGI/Y_DNA-bd_CS"/>
</dbReference>
<dbReference type="Pfam" id="PF05958">
    <property type="entry name" value="tRNA_U5-meth_tr"/>
    <property type="match status" value="1"/>
</dbReference>
<dbReference type="SMART" id="SM00384">
    <property type="entry name" value="AT_hook"/>
    <property type="match status" value="3"/>
</dbReference>
<dbReference type="InterPro" id="IPR017956">
    <property type="entry name" value="AT_hook_DNA-bd_motif"/>
</dbReference>
<evidence type="ECO:0000256" key="3">
    <source>
        <dbReference type="ARBA" id="ARBA00022679"/>
    </source>
</evidence>
<evidence type="ECO:0000256" key="8">
    <source>
        <dbReference type="SAM" id="MobiDB-lite"/>
    </source>
</evidence>
<organism evidence="10 11">
    <name type="scientific">Discina gigas</name>
    <dbReference type="NCBI Taxonomy" id="1032678"/>
    <lineage>
        <taxon>Eukaryota</taxon>
        <taxon>Fungi</taxon>
        <taxon>Dikarya</taxon>
        <taxon>Ascomycota</taxon>
        <taxon>Pezizomycotina</taxon>
        <taxon>Pezizomycetes</taxon>
        <taxon>Pezizales</taxon>
        <taxon>Discinaceae</taxon>
        <taxon>Discina</taxon>
    </lineage>
</organism>
<sequence>MLTRHIAKTALPRLTSSRVICNHHHLRSLHHTPSRHTTPTQIVEPTLNWRPGIDSESQIEPLKRGRGRPRKHPVPEEDTAKRGRGRPRKPPVPEEDTAKRGRGRPRKPPGTEDVRVKPQGEYPEETPGIEQEYFPRRRPVIEEPVLNWVSGHRTREIHKAIQSSGPDLGDLEDPKLHWLASHKGGHEPRPAWQGSVRGRLNADPVTLLKVASLELTRRRRTRIAEPEKLPVTRYPLFEKWPTSGKKLARKVISNTRNASDSLNLSEPVIAIGTARWTAENPRRVPEERLRAESFEELFGRGNSHQQEEAMDKSSVDASEITMVMEEPVPNDTNIEIPSPNDAPTGATSAPEAASNPDLKRVHDSSSSKVEGGPNKKKRVIKRKPMKEGGAEEVLEYDIKSLLATFNITEKDIAPGALPEYQSTLELTIADISSSGDGLAVHNNRVYCVPYTLPGDKVEVIVKNHQQRHTMAELIKVIAPSPDRDDSLINCKYFAACSGCQFQMLPYEKQLEQKRRIVQKAFTNFSDLPAELIPKVLPTMGSPLQYGYRTKLTPHFNGPRRGGFKPGFPPPNIGFMSKMGKYTIDIEDCPIGTDAVREGLKIQREWVKNNLHTYKRGATLLLRESTNRVPIEGPVEADGRKYVETKKYITNSNERSIEYFGDFRFNSPAGSFFQNNNSILDSFTDYIRDNLNLPVIKPISDTNTTIETTAPKYLVDAYCGSGLFTVACGQGLEKVIGIDIDKNSIASARDNAKTNNIKNATFIEGNAEAIFAKINFPGAETSLIIDPPRKGCDKVFLDQLLDFAPKRVVYVSCNTHTQARDIGYILRDERGGKYRVDSIKGFDFFPQTHHVEGVAVLTRAD</sequence>
<dbReference type="Gene3D" id="2.40.50.140">
    <property type="entry name" value="Nucleic acid-binding proteins"/>
    <property type="match status" value="1"/>
</dbReference>
<dbReference type="InterPro" id="IPR030391">
    <property type="entry name" value="MeTrfase_TrmA_CS"/>
</dbReference>
<dbReference type="InterPro" id="IPR030390">
    <property type="entry name" value="MeTrfase_TrmA_AS"/>
</dbReference>
<dbReference type="PROSITE" id="PS01230">
    <property type="entry name" value="TRMA_1"/>
    <property type="match status" value="1"/>
</dbReference>
<dbReference type="InterPro" id="IPR002792">
    <property type="entry name" value="TRAM_dom"/>
</dbReference>
<evidence type="ECO:0000256" key="5">
    <source>
        <dbReference type="ARBA" id="ARBA00023242"/>
    </source>
</evidence>
<dbReference type="PRINTS" id="PR00929">
    <property type="entry name" value="ATHOOK"/>
</dbReference>
<dbReference type="InterPro" id="IPR010280">
    <property type="entry name" value="U5_MeTrfase_fam"/>
</dbReference>
<dbReference type="PROSITE" id="PS50926">
    <property type="entry name" value="TRAM"/>
    <property type="match status" value="1"/>
</dbReference>
<dbReference type="EC" id="2.1.1.35" evidence="10"/>
<dbReference type="EMBL" id="JBBBZM010000037">
    <property type="protein sequence ID" value="KAL0637279.1"/>
    <property type="molecule type" value="Genomic_DNA"/>
</dbReference>
<feature type="domain" description="TRAM" evidence="9">
    <location>
        <begin position="411"/>
        <end position="475"/>
    </location>
</feature>
<feature type="region of interest" description="Disordered" evidence="8">
    <location>
        <begin position="329"/>
        <end position="386"/>
    </location>
</feature>
<feature type="binding site" evidence="6">
    <location>
        <position position="785"/>
    </location>
    <ligand>
        <name>S-adenosyl-L-methionine</name>
        <dbReference type="ChEBI" id="CHEBI:59789"/>
    </ligand>
</feature>
<proteinExistence type="inferred from homology"/>
<keyword evidence="11" id="KW-1185">Reference proteome</keyword>
<feature type="binding site" evidence="6">
    <location>
        <position position="717"/>
    </location>
    <ligand>
        <name>S-adenosyl-L-methionine</name>
        <dbReference type="ChEBI" id="CHEBI:59789"/>
    </ligand>
</feature>
<dbReference type="GO" id="GO:0032259">
    <property type="term" value="P:methylation"/>
    <property type="evidence" value="ECO:0007669"/>
    <property type="project" value="UniProtKB-KW"/>
</dbReference>
<dbReference type="SUPFAM" id="SSF50249">
    <property type="entry name" value="Nucleic acid-binding proteins"/>
    <property type="match status" value="1"/>
</dbReference>
<dbReference type="InterPro" id="IPR029063">
    <property type="entry name" value="SAM-dependent_MTases_sf"/>
</dbReference>
<dbReference type="SUPFAM" id="SSF53335">
    <property type="entry name" value="S-adenosyl-L-methionine-dependent methyltransferases"/>
    <property type="match status" value="1"/>
</dbReference>
<evidence type="ECO:0000256" key="1">
    <source>
        <dbReference type="ARBA" id="ARBA00004123"/>
    </source>
</evidence>
<keyword evidence="5" id="KW-0539">Nucleus</keyword>
<keyword evidence="2 6" id="KW-0489">Methyltransferase</keyword>
<feature type="active site" description="Nucleophile" evidence="6">
    <location>
        <position position="812"/>
    </location>
</feature>
<evidence type="ECO:0000256" key="4">
    <source>
        <dbReference type="ARBA" id="ARBA00022691"/>
    </source>
</evidence>
<evidence type="ECO:0000313" key="10">
    <source>
        <dbReference type="EMBL" id="KAL0637279.1"/>
    </source>
</evidence>
<dbReference type="PANTHER" id="PTHR11061:SF30">
    <property type="entry name" value="TRNA (URACIL(54)-C(5))-METHYLTRANSFERASE"/>
    <property type="match status" value="1"/>
</dbReference>
<evidence type="ECO:0000256" key="2">
    <source>
        <dbReference type="ARBA" id="ARBA00022603"/>
    </source>
</evidence>
<keyword evidence="3 6" id="KW-0808">Transferase</keyword>
<evidence type="ECO:0000256" key="6">
    <source>
        <dbReference type="PROSITE-ProRule" id="PRU01024"/>
    </source>
</evidence>
<feature type="binding site" evidence="6">
    <location>
        <position position="673"/>
    </location>
    <ligand>
        <name>S-adenosyl-L-methionine</name>
        <dbReference type="ChEBI" id="CHEBI:59789"/>
    </ligand>
</feature>
<feature type="compositionally biased region" description="Basic and acidic residues" evidence="8">
    <location>
        <begin position="109"/>
        <end position="118"/>
    </location>
</feature>
<dbReference type="Proteomes" id="UP001447188">
    <property type="component" value="Unassembled WGS sequence"/>
</dbReference>
<comment type="similarity">
    <text evidence="6">Belongs to the class I-like SAM-binding methyltransferase superfamily. RNA M5U methyltransferase family.</text>
</comment>
<dbReference type="GO" id="GO:0030697">
    <property type="term" value="F:tRNA (uracil(54)-C5)-methyltransferase activity, S-adenosyl methionine-dependent"/>
    <property type="evidence" value="ECO:0007669"/>
    <property type="project" value="UniProtKB-EC"/>
</dbReference>
<protein>
    <submittedName>
        <fullName evidence="10">tRNA(M5U54)methyltransferase</fullName>
        <ecNumber evidence="10">2.1.1.35</ecNumber>
    </submittedName>
</protein>
<dbReference type="PROSITE" id="PS01231">
    <property type="entry name" value="TRMA_2"/>
    <property type="match status" value="1"/>
</dbReference>
<dbReference type="InterPro" id="IPR012340">
    <property type="entry name" value="NA-bd_OB-fold"/>
</dbReference>
<comment type="caution">
    <text evidence="10">The sequence shown here is derived from an EMBL/GenBank/DDBJ whole genome shotgun (WGS) entry which is preliminary data.</text>
</comment>
<dbReference type="PANTHER" id="PTHR11061">
    <property type="entry name" value="RNA M5U METHYLTRANSFERASE"/>
    <property type="match status" value="1"/>
</dbReference>
<dbReference type="PROSITE" id="PS51622">
    <property type="entry name" value="SAM_MT_RNA_M5U_2"/>
    <property type="match status" value="1"/>
</dbReference>
<dbReference type="Pfam" id="PF01938">
    <property type="entry name" value="TRAM"/>
    <property type="match status" value="1"/>
</dbReference>
<feature type="binding site" evidence="6">
    <location>
        <position position="738"/>
    </location>
    <ligand>
        <name>S-adenosyl-L-methionine</name>
        <dbReference type="ChEBI" id="CHEBI:59789"/>
    </ligand>
</feature>
<reference evidence="10 11" key="1">
    <citation type="submission" date="2024-02" db="EMBL/GenBank/DDBJ databases">
        <title>Discinaceae phylogenomics.</title>
        <authorList>
            <person name="Dirks A.C."/>
            <person name="James T.Y."/>
        </authorList>
    </citation>
    <scope>NUCLEOTIDE SEQUENCE [LARGE SCALE GENOMIC DNA]</scope>
    <source>
        <strain evidence="10 11">ACD0624</strain>
    </source>
</reference>
<evidence type="ECO:0000256" key="7">
    <source>
        <dbReference type="PROSITE-ProRule" id="PRU10015"/>
    </source>
</evidence>
<gene>
    <name evidence="10" type="primary">TRM2</name>
    <name evidence="10" type="ORF">Q9L58_003763</name>
</gene>
<feature type="compositionally biased region" description="Basic residues" evidence="8">
    <location>
        <begin position="374"/>
        <end position="384"/>
    </location>
</feature>
<feature type="region of interest" description="Disordered" evidence="8">
    <location>
        <begin position="29"/>
        <end position="129"/>
    </location>
</feature>
<comment type="subcellular location">
    <subcellularLocation>
        <location evidence="1">Nucleus</location>
    </subcellularLocation>
</comment>
<dbReference type="PROSITE" id="PS51687">
    <property type="entry name" value="SAM_MT_RNA_M5U"/>
    <property type="match status" value="1"/>
</dbReference>
<dbReference type="InterPro" id="IPR025795">
    <property type="entry name" value="tRNA_(uracil-5-)_MeTrfase"/>
</dbReference>
<accession>A0ABR3GMX4</accession>
<evidence type="ECO:0000259" key="9">
    <source>
        <dbReference type="PROSITE" id="PS50926"/>
    </source>
</evidence>
<name>A0ABR3GMX4_9PEZI</name>
<dbReference type="PROSITE" id="PS00354">
    <property type="entry name" value="HMGI_Y"/>
    <property type="match status" value="1"/>
</dbReference>
<dbReference type="Gene3D" id="3.40.50.150">
    <property type="entry name" value="Vaccinia Virus protein VP39"/>
    <property type="match status" value="2"/>
</dbReference>